<dbReference type="STRING" id="1064592.G0VJF7"/>
<dbReference type="GO" id="GO:0034599">
    <property type="term" value="P:cellular response to oxidative stress"/>
    <property type="evidence" value="ECO:0007669"/>
    <property type="project" value="EnsemblFungi"/>
</dbReference>
<evidence type="ECO:0000259" key="2">
    <source>
        <dbReference type="Pfam" id="PF13185"/>
    </source>
</evidence>
<dbReference type="EMBL" id="HE576759">
    <property type="protein sequence ID" value="CCC71636.1"/>
    <property type="molecule type" value="Genomic_DNA"/>
</dbReference>
<dbReference type="eggNOG" id="ENOG502RXXR">
    <property type="taxonomic scope" value="Eukaryota"/>
</dbReference>
<dbReference type="InterPro" id="IPR029016">
    <property type="entry name" value="GAF-like_dom_sf"/>
</dbReference>
<dbReference type="SUPFAM" id="SSF55781">
    <property type="entry name" value="GAF domain-like"/>
    <property type="match status" value="1"/>
</dbReference>
<dbReference type="PROSITE" id="PS01320">
    <property type="entry name" value="UPF0067"/>
    <property type="match status" value="1"/>
</dbReference>
<reference evidence="3 4" key="1">
    <citation type="journal article" date="2011" name="Proc. Natl. Acad. Sci. U.S.A.">
        <title>Evolutionary erosion of yeast sex chromosomes by mating-type switching accidents.</title>
        <authorList>
            <person name="Gordon J.L."/>
            <person name="Armisen D."/>
            <person name="Proux-Wera E."/>
            <person name="Oheigeartaigh S.S."/>
            <person name="Byrne K.P."/>
            <person name="Wolfe K.H."/>
        </authorList>
    </citation>
    <scope>NUCLEOTIDE SEQUENCE [LARGE SCALE GENOMIC DNA]</scope>
    <source>
        <strain evidence="4">ATCC 76901 / BCRC 22586 / CBS 4309 / NBRC 1992 / NRRL Y-12630</strain>
    </source>
</reference>
<accession>G0VJF7</accession>
<dbReference type="GO" id="GO:0005829">
    <property type="term" value="C:cytosol"/>
    <property type="evidence" value="ECO:0007669"/>
    <property type="project" value="TreeGrafter"/>
</dbReference>
<dbReference type="HOGENOM" id="CLU_077738_1_1_1"/>
<comment type="similarity">
    <text evidence="1">Belongs to the free Met sulfoxide reductase family.</text>
</comment>
<dbReference type="PANTHER" id="PTHR21021">
    <property type="entry name" value="GAF/PUTATIVE CYTOSKELETAL PROTEIN"/>
    <property type="match status" value="1"/>
</dbReference>
<dbReference type="RefSeq" id="XP_003677983.1">
    <property type="nucleotide sequence ID" value="XM_003677935.1"/>
</dbReference>
<name>G0VJF7_NAUCA</name>
<dbReference type="Gene3D" id="3.30.450.40">
    <property type="match status" value="1"/>
</dbReference>
<keyword evidence="4" id="KW-1185">Reference proteome</keyword>
<reference key="2">
    <citation type="submission" date="2011-08" db="EMBL/GenBank/DDBJ databases">
        <title>Genome sequence of Naumovozyma castellii.</title>
        <authorList>
            <person name="Gordon J.L."/>
            <person name="Armisen D."/>
            <person name="Proux-Wera E."/>
            <person name="OhEigeartaigh S.S."/>
            <person name="Byrne K.P."/>
            <person name="Wolfe K.H."/>
        </authorList>
    </citation>
    <scope>NUCLEOTIDE SEQUENCE</scope>
    <source>
        <strain>Type strain:CBS 4309</strain>
    </source>
</reference>
<dbReference type="AlphaFoldDB" id="G0VJF7"/>
<dbReference type="Pfam" id="PF13185">
    <property type="entry name" value="GAF_2"/>
    <property type="match status" value="1"/>
</dbReference>
<proteinExistence type="inferred from homology"/>
<dbReference type="FunCoup" id="G0VJF7">
    <property type="interactions" value="88"/>
</dbReference>
<dbReference type="GeneID" id="96905313"/>
<dbReference type="Proteomes" id="UP000001640">
    <property type="component" value="Chromosome 8"/>
</dbReference>
<dbReference type="GO" id="GO:0033745">
    <property type="term" value="F:L-methionine-(R)-S-oxide reductase activity"/>
    <property type="evidence" value="ECO:0007669"/>
    <property type="project" value="EnsemblFungi"/>
</dbReference>
<evidence type="ECO:0000313" key="4">
    <source>
        <dbReference type="Proteomes" id="UP000001640"/>
    </source>
</evidence>
<dbReference type="InterPro" id="IPR003018">
    <property type="entry name" value="GAF"/>
</dbReference>
<dbReference type="InParanoid" id="G0VJF7"/>
<dbReference type="FunFam" id="3.30.450.40:FF:000008">
    <property type="entry name" value="GAF domain-containing proteins"/>
    <property type="match status" value="1"/>
</dbReference>
<dbReference type="InterPro" id="IPR000614">
    <property type="entry name" value="FRMsr_CS"/>
</dbReference>
<dbReference type="OMA" id="FQGPIAC"/>
<evidence type="ECO:0000256" key="1">
    <source>
        <dbReference type="ARBA" id="ARBA00038454"/>
    </source>
</evidence>
<organism evidence="3 4">
    <name type="scientific">Naumovozyma castellii</name>
    <name type="common">Yeast</name>
    <name type="synonym">Saccharomyces castellii</name>
    <dbReference type="NCBI Taxonomy" id="27288"/>
    <lineage>
        <taxon>Eukaryota</taxon>
        <taxon>Fungi</taxon>
        <taxon>Dikarya</taxon>
        <taxon>Ascomycota</taxon>
        <taxon>Saccharomycotina</taxon>
        <taxon>Saccharomycetes</taxon>
        <taxon>Saccharomycetales</taxon>
        <taxon>Saccharomycetaceae</taxon>
        <taxon>Naumovozyma</taxon>
    </lineage>
</organism>
<dbReference type="PANTHER" id="PTHR21021:SF15">
    <property type="entry name" value="FREE METHIONINE-R-SULFOXIDE REDUCTASE"/>
    <property type="match status" value="1"/>
</dbReference>
<dbReference type="KEGG" id="ncs:NCAS_0H03260"/>
<feature type="domain" description="GAF" evidence="2">
    <location>
        <begin position="60"/>
        <end position="171"/>
    </location>
</feature>
<gene>
    <name evidence="3" type="primary">NCAS0H03260</name>
    <name evidence="3" type="ordered locus">NCAS_0H03260</name>
</gene>
<dbReference type="OrthoDB" id="15735at2759"/>
<dbReference type="InterPro" id="IPR051330">
    <property type="entry name" value="Phosphatase_reg/MetRdx"/>
</dbReference>
<protein>
    <recommendedName>
        <fullName evidence="2">GAF domain-containing protein</fullName>
    </recommendedName>
</protein>
<evidence type="ECO:0000313" key="3">
    <source>
        <dbReference type="EMBL" id="CCC71636.1"/>
    </source>
</evidence>
<sequence>MSEHHANYSVFSSVSSKEEALDILLMSYEALSKEQTNWVCNLANASSLLWHAYTALGIKVNWTGFYVTDKENDTELILGPFQGKPACQTIIFGKGVCGTAASTQEIQLVADVDKFPGHIACDGETKSEIVIPIVDLKTKKTLAVIDLDCLELNGFDEIDKKYLGELAKLISASCSF</sequence>